<name>C1N8P6_MICPC</name>
<evidence type="ECO:0000313" key="2">
    <source>
        <dbReference type="Proteomes" id="UP000001876"/>
    </source>
</evidence>
<dbReference type="SMART" id="SM00671">
    <property type="entry name" value="SEL1"/>
    <property type="match status" value="3"/>
</dbReference>
<dbReference type="AlphaFoldDB" id="C1N8P6"/>
<sequence length="196" mass="21817">MRPTLEADGNVACAIFSHLEDPRDRIALAAVSRVFRDAEKSDASLPVALGALKRHGDRFLYSSYATAVYWYRKGCDRGDAACMHAIGHCYRYPMSSDVLAKDMTKAVEWTKKASELGHAKATGALGLLYENGKGVDKDEAKAFELYVKAAELGDSWTAHRLVPYYEYGLCGVAVDKKEAQKWRDWLEAELRSTNTN</sequence>
<dbReference type="InterPro" id="IPR052748">
    <property type="entry name" value="ISR_Activator"/>
</dbReference>
<dbReference type="Proteomes" id="UP000001876">
    <property type="component" value="Unassembled WGS sequence"/>
</dbReference>
<proteinExistence type="predicted"/>
<dbReference type="SUPFAM" id="SSF81901">
    <property type="entry name" value="HCP-like"/>
    <property type="match status" value="1"/>
</dbReference>
<gene>
    <name evidence="1" type="ORF">MICPUCDRAFT_54194</name>
</gene>
<keyword evidence="2" id="KW-1185">Reference proteome</keyword>
<accession>C1N8P6</accession>
<dbReference type="RefSeq" id="XP_003064483.1">
    <property type="nucleotide sequence ID" value="XM_003064437.1"/>
</dbReference>
<dbReference type="InterPro" id="IPR006597">
    <property type="entry name" value="Sel1-like"/>
</dbReference>
<dbReference type="eggNOG" id="ENOG502SBK5">
    <property type="taxonomic scope" value="Eukaryota"/>
</dbReference>
<dbReference type="Gene3D" id="1.25.40.10">
    <property type="entry name" value="Tetratricopeptide repeat domain"/>
    <property type="match status" value="1"/>
</dbReference>
<dbReference type="EMBL" id="GG663751">
    <property type="protein sequence ID" value="EEH51388.1"/>
    <property type="molecule type" value="Genomic_DNA"/>
</dbReference>
<protein>
    <submittedName>
        <fullName evidence="1">Predicted protein</fullName>
    </submittedName>
</protein>
<dbReference type="GeneID" id="9689753"/>
<dbReference type="PANTHER" id="PTHR45011">
    <property type="entry name" value="DAP3-BINDING CELL DEATH ENHANCER 1"/>
    <property type="match status" value="1"/>
</dbReference>
<dbReference type="KEGG" id="mpp:MICPUCDRAFT_54194"/>
<reference evidence="1 2" key="1">
    <citation type="journal article" date="2009" name="Science">
        <title>Green evolution and dynamic adaptations revealed by genomes of the marine picoeukaryotes Micromonas.</title>
        <authorList>
            <person name="Worden A.Z."/>
            <person name="Lee J.H."/>
            <person name="Mock T."/>
            <person name="Rouze P."/>
            <person name="Simmons M.P."/>
            <person name="Aerts A.L."/>
            <person name="Allen A.E."/>
            <person name="Cuvelier M.L."/>
            <person name="Derelle E."/>
            <person name="Everett M.V."/>
            <person name="Foulon E."/>
            <person name="Grimwood J."/>
            <person name="Gundlach H."/>
            <person name="Henrissat B."/>
            <person name="Napoli C."/>
            <person name="McDonald S.M."/>
            <person name="Parker M.S."/>
            <person name="Rombauts S."/>
            <person name="Salamov A."/>
            <person name="Von Dassow P."/>
            <person name="Badger J.H."/>
            <person name="Coutinho P.M."/>
            <person name="Demir E."/>
            <person name="Dubchak I."/>
            <person name="Gentemann C."/>
            <person name="Eikrem W."/>
            <person name="Gready J.E."/>
            <person name="John U."/>
            <person name="Lanier W."/>
            <person name="Lindquist E.A."/>
            <person name="Lucas S."/>
            <person name="Mayer K.F."/>
            <person name="Moreau H."/>
            <person name="Not F."/>
            <person name="Otillar R."/>
            <person name="Panaud O."/>
            <person name="Pangilinan J."/>
            <person name="Paulsen I."/>
            <person name="Piegu B."/>
            <person name="Poliakov A."/>
            <person name="Robbens S."/>
            <person name="Schmutz J."/>
            <person name="Toulza E."/>
            <person name="Wyss T."/>
            <person name="Zelensky A."/>
            <person name="Zhou K."/>
            <person name="Armbrust E.V."/>
            <person name="Bhattacharya D."/>
            <person name="Goodenough U.W."/>
            <person name="Van de Peer Y."/>
            <person name="Grigoriev I.V."/>
        </authorList>
    </citation>
    <scope>NUCLEOTIDE SEQUENCE [LARGE SCALE GENOMIC DNA]</scope>
    <source>
        <strain evidence="1 2">CCMP1545</strain>
    </source>
</reference>
<evidence type="ECO:0000313" key="1">
    <source>
        <dbReference type="EMBL" id="EEH51388.1"/>
    </source>
</evidence>
<dbReference type="OrthoDB" id="272077at2759"/>
<organism evidence="2">
    <name type="scientific">Micromonas pusilla (strain CCMP1545)</name>
    <name type="common">Picoplanktonic green alga</name>
    <dbReference type="NCBI Taxonomy" id="564608"/>
    <lineage>
        <taxon>Eukaryota</taxon>
        <taxon>Viridiplantae</taxon>
        <taxon>Chlorophyta</taxon>
        <taxon>Mamiellophyceae</taxon>
        <taxon>Mamiellales</taxon>
        <taxon>Mamiellaceae</taxon>
        <taxon>Micromonas</taxon>
    </lineage>
</organism>
<dbReference type="STRING" id="564608.C1N8P6"/>
<dbReference type="InterPro" id="IPR011990">
    <property type="entry name" value="TPR-like_helical_dom_sf"/>
</dbReference>
<dbReference type="Pfam" id="PF08238">
    <property type="entry name" value="Sel1"/>
    <property type="match status" value="4"/>
</dbReference>
<dbReference type="PANTHER" id="PTHR45011:SF1">
    <property type="entry name" value="DAP3-BINDING CELL DEATH ENHANCER 1"/>
    <property type="match status" value="1"/>
</dbReference>